<dbReference type="InterPro" id="IPR008966">
    <property type="entry name" value="Adhesion_dom_sf"/>
</dbReference>
<dbReference type="InterPro" id="IPR039458">
    <property type="entry name" value="FimA-like"/>
</dbReference>
<dbReference type="InterPro" id="IPR050263">
    <property type="entry name" value="Bact_Fimbrial_Adh_Pro"/>
</dbReference>
<evidence type="ECO:0000256" key="1">
    <source>
        <dbReference type="ARBA" id="ARBA00004561"/>
    </source>
</evidence>
<reference evidence="6 7" key="1">
    <citation type="submission" date="2016-02" db="EMBL/GenBank/DDBJ databases">
        <authorList>
            <person name="Wen L."/>
            <person name="He K."/>
            <person name="Yang H."/>
        </authorList>
    </citation>
    <scope>NUCLEOTIDE SEQUENCE [LARGE SCALE GENOMIC DNA]</scope>
    <source>
        <strain evidence="6 7">CV58</strain>
    </source>
</reference>
<dbReference type="Proteomes" id="UP000072660">
    <property type="component" value="Unassembled WGS sequence"/>
</dbReference>
<evidence type="ECO:0000256" key="3">
    <source>
        <dbReference type="ARBA" id="ARBA00022729"/>
    </source>
</evidence>
<organism evidence="6 7">
    <name type="scientific">Ventosimonas gracilis</name>
    <dbReference type="NCBI Taxonomy" id="1680762"/>
    <lineage>
        <taxon>Bacteria</taxon>
        <taxon>Pseudomonadati</taxon>
        <taxon>Pseudomonadota</taxon>
        <taxon>Gammaproteobacteria</taxon>
        <taxon>Pseudomonadales</taxon>
        <taxon>Ventosimonadaceae</taxon>
        <taxon>Ventosimonas</taxon>
    </lineage>
</organism>
<name>A0A139SU90_9GAMM</name>
<dbReference type="InterPro" id="IPR036937">
    <property type="entry name" value="Adhesion_dom_fimbrial_sf"/>
</dbReference>
<evidence type="ECO:0000256" key="4">
    <source>
        <dbReference type="ARBA" id="ARBA00023263"/>
    </source>
</evidence>
<dbReference type="GO" id="GO:0043709">
    <property type="term" value="P:cell adhesion involved in single-species biofilm formation"/>
    <property type="evidence" value="ECO:0007669"/>
    <property type="project" value="TreeGrafter"/>
</dbReference>
<dbReference type="Pfam" id="PF16970">
    <property type="entry name" value="FimA"/>
    <property type="match status" value="1"/>
</dbReference>
<evidence type="ECO:0000313" key="6">
    <source>
        <dbReference type="EMBL" id="KXU38143.1"/>
    </source>
</evidence>
<evidence type="ECO:0000256" key="2">
    <source>
        <dbReference type="ARBA" id="ARBA00006671"/>
    </source>
</evidence>
<dbReference type="RefSeq" id="WP_068390200.1">
    <property type="nucleotide sequence ID" value="NZ_LSZO01000153.1"/>
</dbReference>
<sequence>MKHIFSPLSLAAAIALACAGSAQAADGTITINGQITDVTCNIDVNGGGSNGTVTLPTVSTSTLDAAGKTAGATPFNITLSGCASASGGTLNTASTWFEPGANVDSTTGRLISTGTAGNVQVELLNSAMNPIAAGAAVQNDTPANISSGTGTLSYYSQYYATGGAATAGTVATSVQYTITYQ</sequence>
<dbReference type="EMBL" id="LSZO01000153">
    <property type="protein sequence ID" value="KXU38143.1"/>
    <property type="molecule type" value="Genomic_DNA"/>
</dbReference>
<dbReference type="GO" id="GO:0009289">
    <property type="term" value="C:pilus"/>
    <property type="evidence" value="ECO:0007669"/>
    <property type="project" value="UniProtKB-SubCell"/>
</dbReference>
<dbReference type="AlphaFoldDB" id="A0A139SU90"/>
<keyword evidence="3 5" id="KW-0732">Signal</keyword>
<dbReference type="PANTHER" id="PTHR33420">
    <property type="entry name" value="FIMBRIAL SUBUNIT ELFA-RELATED"/>
    <property type="match status" value="1"/>
</dbReference>
<dbReference type="Gene3D" id="2.60.40.1090">
    <property type="entry name" value="Fimbrial-type adhesion domain"/>
    <property type="match status" value="1"/>
</dbReference>
<evidence type="ECO:0000313" key="7">
    <source>
        <dbReference type="Proteomes" id="UP000072660"/>
    </source>
</evidence>
<proteinExistence type="inferred from homology"/>
<keyword evidence="4" id="KW-0281">Fimbrium</keyword>
<dbReference type="PANTHER" id="PTHR33420:SF3">
    <property type="entry name" value="FIMBRIAL SUBUNIT ELFA"/>
    <property type="match status" value="1"/>
</dbReference>
<accession>A0A139SU90</accession>
<comment type="caution">
    <text evidence="6">The sequence shown here is derived from an EMBL/GenBank/DDBJ whole genome shotgun (WGS) entry which is preliminary data.</text>
</comment>
<dbReference type="SUPFAM" id="SSF49401">
    <property type="entry name" value="Bacterial adhesins"/>
    <property type="match status" value="1"/>
</dbReference>
<gene>
    <name evidence="6" type="ORF">AXE65_02650</name>
</gene>
<feature type="signal peptide" evidence="5">
    <location>
        <begin position="1"/>
        <end position="24"/>
    </location>
</feature>
<protein>
    <submittedName>
        <fullName evidence="6">Fimbrial protein</fullName>
    </submittedName>
</protein>
<dbReference type="PROSITE" id="PS51257">
    <property type="entry name" value="PROKAR_LIPOPROTEIN"/>
    <property type="match status" value="1"/>
</dbReference>
<dbReference type="OrthoDB" id="6494728at2"/>
<comment type="similarity">
    <text evidence="2">Belongs to the fimbrial protein family.</text>
</comment>
<comment type="subcellular location">
    <subcellularLocation>
        <location evidence="1">Fimbrium</location>
    </subcellularLocation>
</comment>
<evidence type="ECO:0000256" key="5">
    <source>
        <dbReference type="SAM" id="SignalP"/>
    </source>
</evidence>
<keyword evidence="7" id="KW-1185">Reference proteome</keyword>
<feature type="chain" id="PRO_5007299389" evidence="5">
    <location>
        <begin position="25"/>
        <end position="181"/>
    </location>
</feature>